<evidence type="ECO:0000313" key="2">
    <source>
        <dbReference type="Proteomes" id="UP001341840"/>
    </source>
</evidence>
<accession>A0ABU6T7T5</accession>
<sequence>MRRKSKDERPKNAEGPKLRKCTITTTNHNRLIIKPTPTAALYNRTRTTTKSKEEAQRRGIKRRDVADRTLGSGRLRGGVYCLAKNKTSKDDWITITPVLQPANSR</sequence>
<evidence type="ECO:0000313" key="1">
    <source>
        <dbReference type="EMBL" id="MED6144801.1"/>
    </source>
</evidence>
<reference evidence="1 2" key="1">
    <citation type="journal article" date="2023" name="Plants (Basel)">
        <title>Bridging the Gap: Combining Genomics and Transcriptomics Approaches to Understand Stylosanthes scabra, an Orphan Legume from the Brazilian Caatinga.</title>
        <authorList>
            <person name="Ferreira-Neto J.R.C."/>
            <person name="da Silva M.D."/>
            <person name="Binneck E."/>
            <person name="de Melo N.F."/>
            <person name="da Silva R.H."/>
            <person name="de Melo A.L.T.M."/>
            <person name="Pandolfi V."/>
            <person name="Bustamante F.O."/>
            <person name="Brasileiro-Vidal A.C."/>
            <person name="Benko-Iseppon A.M."/>
        </authorList>
    </citation>
    <scope>NUCLEOTIDE SEQUENCE [LARGE SCALE GENOMIC DNA]</scope>
    <source>
        <tissue evidence="1">Leaves</tissue>
    </source>
</reference>
<name>A0ABU6T7T5_9FABA</name>
<gene>
    <name evidence="1" type="ORF">PIB30_018841</name>
</gene>
<protein>
    <submittedName>
        <fullName evidence="1">Uncharacterized protein</fullName>
    </submittedName>
</protein>
<dbReference type="EMBL" id="JASCZI010090678">
    <property type="protein sequence ID" value="MED6144801.1"/>
    <property type="molecule type" value="Genomic_DNA"/>
</dbReference>
<organism evidence="1 2">
    <name type="scientific">Stylosanthes scabra</name>
    <dbReference type="NCBI Taxonomy" id="79078"/>
    <lineage>
        <taxon>Eukaryota</taxon>
        <taxon>Viridiplantae</taxon>
        <taxon>Streptophyta</taxon>
        <taxon>Embryophyta</taxon>
        <taxon>Tracheophyta</taxon>
        <taxon>Spermatophyta</taxon>
        <taxon>Magnoliopsida</taxon>
        <taxon>eudicotyledons</taxon>
        <taxon>Gunneridae</taxon>
        <taxon>Pentapetalae</taxon>
        <taxon>rosids</taxon>
        <taxon>fabids</taxon>
        <taxon>Fabales</taxon>
        <taxon>Fabaceae</taxon>
        <taxon>Papilionoideae</taxon>
        <taxon>50 kb inversion clade</taxon>
        <taxon>dalbergioids sensu lato</taxon>
        <taxon>Dalbergieae</taxon>
        <taxon>Pterocarpus clade</taxon>
        <taxon>Stylosanthes</taxon>
    </lineage>
</organism>
<comment type="caution">
    <text evidence="1">The sequence shown here is derived from an EMBL/GenBank/DDBJ whole genome shotgun (WGS) entry which is preliminary data.</text>
</comment>
<dbReference type="Proteomes" id="UP001341840">
    <property type="component" value="Unassembled WGS sequence"/>
</dbReference>
<keyword evidence="2" id="KW-1185">Reference proteome</keyword>
<proteinExistence type="predicted"/>